<name>A0A0F4ZGA2_9PEZI</name>
<protein>
    <recommendedName>
        <fullName evidence="8">GED domain-containing protein</fullName>
    </recommendedName>
</protein>
<comment type="caution">
    <text evidence="6">The sequence shown here is derived from an EMBL/GenBank/DDBJ whole genome shotgun (WGS) entry which is preliminary data.</text>
</comment>
<dbReference type="PROSITE" id="PS51388">
    <property type="entry name" value="GED"/>
    <property type="match status" value="1"/>
</dbReference>
<feature type="compositionally biased region" description="Low complexity" evidence="3">
    <location>
        <begin position="754"/>
        <end position="764"/>
    </location>
</feature>
<reference evidence="6 7" key="1">
    <citation type="submission" date="2015-03" db="EMBL/GenBank/DDBJ databases">
        <authorList>
            <person name="Radwan O."/>
            <person name="Al-Naeli F.A."/>
            <person name="Rendon G.A."/>
            <person name="Fields C."/>
        </authorList>
    </citation>
    <scope>NUCLEOTIDE SEQUENCE [LARGE SCALE GENOMIC DNA]</scope>
    <source>
        <strain evidence="6">CR-DP1</strain>
    </source>
</reference>
<keyword evidence="2" id="KW-0342">GTP-binding</keyword>
<dbReference type="GO" id="GO:0048312">
    <property type="term" value="P:intracellular distribution of mitochondria"/>
    <property type="evidence" value="ECO:0007669"/>
    <property type="project" value="TreeGrafter"/>
</dbReference>
<dbReference type="Proteomes" id="UP000033483">
    <property type="component" value="Unassembled WGS sequence"/>
</dbReference>
<dbReference type="PANTHER" id="PTHR11566:SF149">
    <property type="entry name" value="GTPASE, PUTATIVE (AFU_ORTHOLOGUE AFUA_6G11890)-RELATED"/>
    <property type="match status" value="1"/>
</dbReference>
<dbReference type="Pfam" id="PF00350">
    <property type="entry name" value="Dynamin_N"/>
    <property type="match status" value="1"/>
</dbReference>
<evidence type="ECO:0000256" key="3">
    <source>
        <dbReference type="SAM" id="MobiDB-lite"/>
    </source>
</evidence>
<keyword evidence="1" id="KW-0547">Nucleotide-binding</keyword>
<dbReference type="PROSITE" id="PS51718">
    <property type="entry name" value="G_DYNAMIN_2"/>
    <property type="match status" value="1"/>
</dbReference>
<dbReference type="InterPro" id="IPR045063">
    <property type="entry name" value="Dynamin_N"/>
</dbReference>
<feature type="region of interest" description="Disordered" evidence="3">
    <location>
        <begin position="419"/>
        <end position="445"/>
    </location>
</feature>
<keyword evidence="7" id="KW-1185">Reference proteome</keyword>
<dbReference type="InterPro" id="IPR027417">
    <property type="entry name" value="P-loop_NTPase"/>
</dbReference>
<evidence type="ECO:0000259" key="4">
    <source>
        <dbReference type="PROSITE" id="PS51388"/>
    </source>
</evidence>
<dbReference type="PRINTS" id="PR00195">
    <property type="entry name" value="DYNAMIN"/>
</dbReference>
<gene>
    <name evidence="6" type="ORF">TD95_001655</name>
</gene>
<dbReference type="Pfam" id="PF01031">
    <property type="entry name" value="Dynamin_M"/>
    <property type="match status" value="1"/>
</dbReference>
<dbReference type="Gene3D" id="3.40.50.300">
    <property type="entry name" value="P-loop containing nucleotide triphosphate hydrolases"/>
    <property type="match status" value="1"/>
</dbReference>
<dbReference type="PANTHER" id="PTHR11566">
    <property type="entry name" value="DYNAMIN"/>
    <property type="match status" value="1"/>
</dbReference>
<dbReference type="GO" id="GO:0005525">
    <property type="term" value="F:GTP binding"/>
    <property type="evidence" value="ECO:0007669"/>
    <property type="project" value="InterPro"/>
</dbReference>
<dbReference type="GO" id="GO:0006897">
    <property type="term" value="P:endocytosis"/>
    <property type="evidence" value="ECO:0007669"/>
    <property type="project" value="TreeGrafter"/>
</dbReference>
<dbReference type="InterPro" id="IPR030381">
    <property type="entry name" value="G_DYNAMIN_dom"/>
</dbReference>
<dbReference type="GO" id="GO:0008017">
    <property type="term" value="F:microtubule binding"/>
    <property type="evidence" value="ECO:0007669"/>
    <property type="project" value="TreeGrafter"/>
</dbReference>
<feature type="domain" description="GED" evidence="4">
    <location>
        <begin position="629"/>
        <end position="720"/>
    </location>
</feature>
<proteinExistence type="predicted"/>
<accession>A0A0F4ZGA2</accession>
<dbReference type="GO" id="GO:0016559">
    <property type="term" value="P:peroxisome fission"/>
    <property type="evidence" value="ECO:0007669"/>
    <property type="project" value="TreeGrafter"/>
</dbReference>
<dbReference type="InterPro" id="IPR001401">
    <property type="entry name" value="Dynamin_GTPase"/>
</dbReference>
<dbReference type="InterPro" id="IPR020850">
    <property type="entry name" value="GED_dom"/>
</dbReference>
<dbReference type="SMART" id="SM00053">
    <property type="entry name" value="DYNc"/>
    <property type="match status" value="1"/>
</dbReference>
<dbReference type="GO" id="GO:0005874">
    <property type="term" value="C:microtubule"/>
    <property type="evidence" value="ECO:0007669"/>
    <property type="project" value="TreeGrafter"/>
</dbReference>
<dbReference type="InterPro" id="IPR000375">
    <property type="entry name" value="Dynamin_stalk"/>
</dbReference>
<dbReference type="SUPFAM" id="SSF52540">
    <property type="entry name" value="P-loop containing nucleoside triphosphate hydrolases"/>
    <property type="match status" value="1"/>
</dbReference>
<evidence type="ECO:0000259" key="5">
    <source>
        <dbReference type="PROSITE" id="PS51718"/>
    </source>
</evidence>
<dbReference type="GO" id="GO:0003924">
    <property type="term" value="F:GTPase activity"/>
    <property type="evidence" value="ECO:0007669"/>
    <property type="project" value="InterPro"/>
</dbReference>
<evidence type="ECO:0000256" key="2">
    <source>
        <dbReference type="ARBA" id="ARBA00023134"/>
    </source>
</evidence>
<evidence type="ECO:0000313" key="7">
    <source>
        <dbReference type="Proteomes" id="UP000033483"/>
    </source>
</evidence>
<dbReference type="AlphaFoldDB" id="A0A0F4ZGA2"/>
<feature type="compositionally biased region" description="Basic and acidic residues" evidence="3">
    <location>
        <begin position="781"/>
        <end position="791"/>
    </location>
</feature>
<dbReference type="CDD" id="cd08771">
    <property type="entry name" value="DLP_1"/>
    <property type="match status" value="1"/>
</dbReference>
<dbReference type="OrthoDB" id="415706at2759"/>
<evidence type="ECO:0000256" key="1">
    <source>
        <dbReference type="ARBA" id="ARBA00022741"/>
    </source>
</evidence>
<dbReference type="InterPro" id="IPR022812">
    <property type="entry name" value="Dynamin"/>
</dbReference>
<dbReference type="EMBL" id="LAEV01000782">
    <property type="protein sequence ID" value="KKA29567.1"/>
    <property type="molecule type" value="Genomic_DNA"/>
</dbReference>
<feature type="region of interest" description="Disordered" evidence="3">
    <location>
        <begin position="742"/>
        <end position="764"/>
    </location>
</feature>
<evidence type="ECO:0000313" key="6">
    <source>
        <dbReference type="EMBL" id="KKA29567.1"/>
    </source>
</evidence>
<dbReference type="GO" id="GO:0005739">
    <property type="term" value="C:mitochondrion"/>
    <property type="evidence" value="ECO:0007669"/>
    <property type="project" value="TreeGrafter"/>
</dbReference>
<dbReference type="GO" id="GO:0000266">
    <property type="term" value="P:mitochondrial fission"/>
    <property type="evidence" value="ECO:0007669"/>
    <property type="project" value="TreeGrafter"/>
</dbReference>
<sequence>MIDFMQSKNSSFSACFLNIIDRLRSQNLQNDISLPQIIVCGDQSCGKSSVLEAISSIGFPVDGILCTRFPIELVLRRDTVEHVKISIVPMDNHGGADRNRLQSFLHTPTVEAFPSKFKTIIKEAEMSIGVHRGQPFSSNILRVEISGPTQRPLTLVDLPGFYNAGSSSHPENGMKIVRKINETYMKNPRSIILAVVMAPNDPVNQEVTQLARKYDPSGARTMGLITKPDLLIDTTPLQELFVSLAMNEEIRFELGWHVLKNRHWEIKDEDLATRNDSEKSFFQKVPWRRLDPEQLGIEALRERLAQMLDKQVVKQLPGLHRDIKANLDRTLEELNQLGMEHVTTSSKRVHLRDAAKKFDRLVTDASDGYYGDHSFFDNENAHKTRLYMTVHKAVDKFKKKIKIDNMRYHIVDNEEYKNEAMKRETQSKQGAEDDNADGLRDDEEEQLQKAKIVSRSEFIQYVKKLANSHTGRQLPGQFPPSIIPHLYWEQCWLWPRLTFTLVDTIISLAREHVFYALNTILMADISGRVMTEIVNGKMEKIRQTMMAHANEQLKQHMGTPFTNSQEFLKKVKELSSKRRRKLMADGIQNYTPRRPSMSTDFEGSVTITLAAMDSLVRSVDEMLMEDASESEAVDYLTVYYDMAATRYVDAIFMDVVDACMMQKLPQLFNVETVLELSDDQVNKLMNETVEKIHQRKRLTERRNGLESALSDLRPLMDKLLVRAENTHSEELRAVGLVADKTQSEAPKNRKVPLSVRSSSGSTSRSAFRELYRESNIYEKENPDEVKREKPQHMNRWIAGNYDTGDTRLQATVADKQSANSDDDCENYCDYDSDCTE</sequence>
<feature type="domain" description="Dynamin-type G" evidence="5">
    <location>
        <begin position="31"/>
        <end position="317"/>
    </location>
</feature>
<feature type="region of interest" description="Disordered" evidence="3">
    <location>
        <begin position="781"/>
        <end position="800"/>
    </location>
</feature>
<dbReference type="GO" id="GO:0016020">
    <property type="term" value="C:membrane"/>
    <property type="evidence" value="ECO:0007669"/>
    <property type="project" value="TreeGrafter"/>
</dbReference>
<organism evidence="6 7">
    <name type="scientific">Thielaviopsis punctulata</name>
    <dbReference type="NCBI Taxonomy" id="72032"/>
    <lineage>
        <taxon>Eukaryota</taxon>
        <taxon>Fungi</taxon>
        <taxon>Dikarya</taxon>
        <taxon>Ascomycota</taxon>
        <taxon>Pezizomycotina</taxon>
        <taxon>Sordariomycetes</taxon>
        <taxon>Hypocreomycetidae</taxon>
        <taxon>Microascales</taxon>
        <taxon>Ceratocystidaceae</taxon>
        <taxon>Thielaviopsis</taxon>
    </lineage>
</organism>
<feature type="compositionally biased region" description="Acidic residues" evidence="3">
    <location>
        <begin position="432"/>
        <end position="445"/>
    </location>
</feature>
<evidence type="ECO:0008006" key="8">
    <source>
        <dbReference type="Google" id="ProtNLM"/>
    </source>
</evidence>